<protein>
    <submittedName>
        <fullName evidence="1">Uncharacterized protein</fullName>
    </submittedName>
</protein>
<organism evidence="1">
    <name type="scientific">Micrurus lemniscatus lemniscatus</name>
    <dbReference type="NCBI Taxonomy" id="129467"/>
    <lineage>
        <taxon>Eukaryota</taxon>
        <taxon>Metazoa</taxon>
        <taxon>Chordata</taxon>
        <taxon>Craniata</taxon>
        <taxon>Vertebrata</taxon>
        <taxon>Euteleostomi</taxon>
        <taxon>Lepidosauria</taxon>
        <taxon>Squamata</taxon>
        <taxon>Bifurcata</taxon>
        <taxon>Unidentata</taxon>
        <taxon>Episquamata</taxon>
        <taxon>Toxicofera</taxon>
        <taxon>Serpentes</taxon>
        <taxon>Colubroidea</taxon>
        <taxon>Elapidae</taxon>
        <taxon>Elapinae</taxon>
        <taxon>Micrurus</taxon>
    </lineage>
</organism>
<sequence>MPLKSTQIPKAKPCRRTEGKFPHNLIAVALEIDWWGAFSPGFSKLDNIKALVDFNSQNSPASLGFCIPCMQSMMAGEFWELKSHKSKVAKFGDHQFLANEI</sequence>
<evidence type="ECO:0000313" key="1">
    <source>
        <dbReference type="EMBL" id="LAA92926.1"/>
    </source>
</evidence>
<dbReference type="EMBL" id="IACK01154599">
    <property type="protein sequence ID" value="LAA92926.1"/>
    <property type="molecule type" value="Transcribed_RNA"/>
</dbReference>
<name>A0A2D4J8V0_MICLE</name>
<reference evidence="1" key="1">
    <citation type="submission" date="2017-07" db="EMBL/GenBank/DDBJ databases">
        <authorList>
            <person name="Mikheyev A."/>
            <person name="Grau M."/>
        </authorList>
    </citation>
    <scope>NUCLEOTIDE SEQUENCE</scope>
    <source>
        <tissue evidence="1">Venom_gland</tissue>
    </source>
</reference>
<accession>A0A2D4J8V0</accession>
<reference evidence="1" key="2">
    <citation type="submission" date="2017-11" db="EMBL/GenBank/DDBJ databases">
        <title>Coralsnake Venomics: Analyses of Venom Gland Transcriptomes and Proteomes of Six Brazilian Taxa.</title>
        <authorList>
            <person name="Aird S.D."/>
            <person name="Jorge da Silva N."/>
            <person name="Qiu L."/>
            <person name="Villar-Briones A."/>
            <person name="Aparecida-Saddi V."/>
            <person name="Campos-Telles M.P."/>
            <person name="Grau M."/>
            <person name="Mikheyev A.S."/>
        </authorList>
    </citation>
    <scope>NUCLEOTIDE SEQUENCE</scope>
    <source>
        <tissue evidence="1">Venom_gland</tissue>
    </source>
</reference>
<proteinExistence type="predicted"/>
<dbReference type="AlphaFoldDB" id="A0A2D4J8V0"/>